<reference evidence="3 4" key="1">
    <citation type="journal article" date="2018" name="PLoS Genet.">
        <title>Population sequencing reveals clonal diversity and ancestral inbreeding in the grapevine cultivar Chardonnay.</title>
        <authorList>
            <person name="Roach M.J."/>
            <person name="Johnson D.L."/>
            <person name="Bohlmann J."/>
            <person name="van Vuuren H.J."/>
            <person name="Jones S.J."/>
            <person name="Pretorius I.S."/>
            <person name="Schmidt S.A."/>
            <person name="Borneman A.R."/>
        </authorList>
    </citation>
    <scope>NUCLEOTIDE SEQUENCE [LARGE SCALE GENOMIC DNA]</scope>
    <source>
        <strain evidence="4">cv. Chardonnay</strain>
        <tissue evidence="3">Leaf</tissue>
    </source>
</reference>
<name>A0A438EI72_VITVI</name>
<dbReference type="Pfam" id="PF19259">
    <property type="entry name" value="Ty3_capsid"/>
    <property type="match status" value="1"/>
</dbReference>
<protein>
    <recommendedName>
        <fullName evidence="2">Ty3 transposon capsid-like protein domain-containing protein</fullName>
    </recommendedName>
</protein>
<accession>A0A438EI72</accession>
<dbReference type="EMBL" id="QGNW01001284">
    <property type="protein sequence ID" value="RVW47401.1"/>
    <property type="molecule type" value="Genomic_DNA"/>
</dbReference>
<organism evidence="3 4">
    <name type="scientific">Vitis vinifera</name>
    <name type="common">Grape</name>
    <dbReference type="NCBI Taxonomy" id="29760"/>
    <lineage>
        <taxon>Eukaryota</taxon>
        <taxon>Viridiplantae</taxon>
        <taxon>Streptophyta</taxon>
        <taxon>Embryophyta</taxon>
        <taxon>Tracheophyta</taxon>
        <taxon>Spermatophyta</taxon>
        <taxon>Magnoliopsida</taxon>
        <taxon>eudicotyledons</taxon>
        <taxon>Gunneridae</taxon>
        <taxon>Pentapetalae</taxon>
        <taxon>rosids</taxon>
        <taxon>Vitales</taxon>
        <taxon>Vitaceae</taxon>
        <taxon>Viteae</taxon>
        <taxon>Vitis</taxon>
    </lineage>
</organism>
<feature type="region of interest" description="Disordered" evidence="1">
    <location>
        <begin position="317"/>
        <end position="342"/>
    </location>
</feature>
<feature type="domain" description="Ty3 transposon capsid-like protein" evidence="2">
    <location>
        <begin position="150"/>
        <end position="323"/>
    </location>
</feature>
<dbReference type="Proteomes" id="UP000288805">
    <property type="component" value="Unassembled WGS sequence"/>
</dbReference>
<evidence type="ECO:0000259" key="2">
    <source>
        <dbReference type="Pfam" id="PF19259"/>
    </source>
</evidence>
<gene>
    <name evidence="3" type="ORF">CK203_105898</name>
</gene>
<comment type="caution">
    <text evidence="3">The sequence shown here is derived from an EMBL/GenBank/DDBJ whole genome shotgun (WGS) entry which is preliminary data.</text>
</comment>
<dbReference type="InterPro" id="IPR045358">
    <property type="entry name" value="Ty3_capsid"/>
</dbReference>
<evidence type="ECO:0000256" key="1">
    <source>
        <dbReference type="SAM" id="MobiDB-lite"/>
    </source>
</evidence>
<sequence>MSGSNVEETSKQTRGREAEPTARGRGRGKKDTSRDVVANMEARLAKVELAMADTREGVDLIEQGMEKGLEDLREQIQDLCEGVLVSQVQPVSHEEFMSFQDKVMSMFASVESRMEALTARVEARDQEIQQELAIYKTAVSARVMATHEAPRVEVPKPHTFSGKRDANELDNFLWHMEHYFEAIALTDEATKVRTATLYLTDNATLWWRRRFADIERGTCTIDTWDAFKREIKRQFYPEDVAYLARKSLKRLKHTGSIREYVKEFSTLMLEIPNMAEEELLFNFMDNLQSWAEQELRRRGVQDLATAMAVAESLVDYREETPPSPSHHPRVTRPKVGETRGRKAIPLRKDQAKALVARMAKARTSERSSRPGPIASCAMVRTGHGTVLRGRP</sequence>
<proteinExistence type="predicted"/>
<feature type="region of interest" description="Disordered" evidence="1">
    <location>
        <begin position="1"/>
        <end position="35"/>
    </location>
</feature>
<evidence type="ECO:0000313" key="3">
    <source>
        <dbReference type="EMBL" id="RVW47401.1"/>
    </source>
</evidence>
<evidence type="ECO:0000313" key="4">
    <source>
        <dbReference type="Proteomes" id="UP000288805"/>
    </source>
</evidence>
<dbReference type="AlphaFoldDB" id="A0A438EI72"/>
<feature type="compositionally biased region" description="Basic and acidic residues" evidence="1">
    <location>
        <begin position="8"/>
        <end position="22"/>
    </location>
</feature>